<evidence type="ECO:0000256" key="3">
    <source>
        <dbReference type="SAM" id="Phobius"/>
    </source>
</evidence>
<evidence type="ECO:0000313" key="6">
    <source>
        <dbReference type="Proteomes" id="UP000528734"/>
    </source>
</evidence>
<evidence type="ECO:0000259" key="4">
    <source>
        <dbReference type="SMART" id="SM00244"/>
    </source>
</evidence>
<sequence length="298" mass="31887">MPKGNIGGIIGAIAAVIVVAIIAAGSWYTVDQTERGVKLRYGAVIGTAQPGLGFKLPLIDTVEKVSVKTLTYTWDKMNSYSFDQQPADLKISVTLRASPEKVADLYAKFGGLDTAVKQVVSPAVNQQVKIVFGRYTAVKAIQERGPLNSAIKDAITASLKDDPMITIESVQLENIEFSANYLHSIEQRMLAEVEVQKLQQNAEREKVQAQITVTQATAKANAVRAEAQAAADALRLNGEAKATNIRITGEAEAAAIEARAKALGTNPNLVTLVQAERWNGVLPTTMVPGSSVPFVSVK</sequence>
<dbReference type="AlphaFoldDB" id="A0A7Y4M3B2"/>
<dbReference type="SUPFAM" id="SSF117892">
    <property type="entry name" value="Band 7/SPFH domain"/>
    <property type="match status" value="1"/>
</dbReference>
<gene>
    <name evidence="5" type="ORF">HCN50_18880</name>
</gene>
<name>A0A7Y4M3B2_9BRAD</name>
<organism evidence="5 6">
    <name type="scientific">Bradyrhizobium archetypum</name>
    <dbReference type="NCBI Taxonomy" id="2721160"/>
    <lineage>
        <taxon>Bacteria</taxon>
        <taxon>Pseudomonadati</taxon>
        <taxon>Pseudomonadota</taxon>
        <taxon>Alphaproteobacteria</taxon>
        <taxon>Hyphomicrobiales</taxon>
        <taxon>Nitrobacteraceae</taxon>
        <taxon>Bradyrhizobium</taxon>
    </lineage>
</organism>
<comment type="caution">
    <text evidence="5">The sequence shown here is derived from an EMBL/GenBank/DDBJ whole genome shotgun (WGS) entry which is preliminary data.</text>
</comment>
<dbReference type="InterPro" id="IPR036013">
    <property type="entry name" value="Band_7/SPFH_dom_sf"/>
</dbReference>
<dbReference type="Pfam" id="PF01145">
    <property type="entry name" value="Band_7"/>
    <property type="match status" value="1"/>
</dbReference>
<keyword evidence="6" id="KW-1185">Reference proteome</keyword>
<dbReference type="Proteomes" id="UP000528734">
    <property type="component" value="Unassembled WGS sequence"/>
</dbReference>
<dbReference type="EMBL" id="JAAVLW010000005">
    <property type="protein sequence ID" value="NOJ48286.1"/>
    <property type="molecule type" value="Genomic_DNA"/>
</dbReference>
<evidence type="ECO:0000256" key="2">
    <source>
        <dbReference type="SAM" id="Coils"/>
    </source>
</evidence>
<keyword evidence="2" id="KW-0175">Coiled coil</keyword>
<proteinExistence type="predicted"/>
<dbReference type="InterPro" id="IPR000163">
    <property type="entry name" value="Prohibitin"/>
</dbReference>
<accession>A0A7Y4M3B2</accession>
<dbReference type="SMART" id="SM00244">
    <property type="entry name" value="PHB"/>
    <property type="match status" value="1"/>
</dbReference>
<dbReference type="CDD" id="cd03401">
    <property type="entry name" value="SPFH_prohibitin"/>
    <property type="match status" value="1"/>
</dbReference>
<keyword evidence="3" id="KW-1133">Transmembrane helix</keyword>
<dbReference type="GO" id="GO:0016020">
    <property type="term" value="C:membrane"/>
    <property type="evidence" value="ECO:0007669"/>
    <property type="project" value="UniProtKB-SubCell"/>
</dbReference>
<feature type="domain" description="Band 7" evidence="4">
    <location>
        <begin position="25"/>
        <end position="189"/>
    </location>
</feature>
<feature type="coiled-coil region" evidence="2">
    <location>
        <begin position="188"/>
        <end position="219"/>
    </location>
</feature>
<dbReference type="PANTHER" id="PTHR42911">
    <property type="entry name" value="MODULATOR OF FTSH PROTEASE HFLC"/>
    <property type="match status" value="1"/>
</dbReference>
<keyword evidence="3" id="KW-0472">Membrane</keyword>
<dbReference type="RefSeq" id="WP_171711139.1">
    <property type="nucleotide sequence ID" value="NZ_JAAVLW010000005.1"/>
</dbReference>
<dbReference type="PANTHER" id="PTHR42911:SF2">
    <property type="entry name" value="PROHIBITIN FAMILY PROTEIN"/>
    <property type="match status" value="1"/>
</dbReference>
<protein>
    <submittedName>
        <fullName evidence="5">Prohibitin family protein</fullName>
    </submittedName>
</protein>
<evidence type="ECO:0000313" key="5">
    <source>
        <dbReference type="EMBL" id="NOJ48286.1"/>
    </source>
</evidence>
<comment type="subcellular location">
    <subcellularLocation>
        <location evidence="1">Membrane</location>
        <topology evidence="1">Single-pass membrane protein</topology>
    </subcellularLocation>
</comment>
<reference evidence="5 6" key="1">
    <citation type="submission" date="2020-03" db="EMBL/GenBank/DDBJ databases">
        <title>Bradyrhizobium diversity isolated from nodules of Muelleranthus trifoliolatus.</title>
        <authorList>
            <person name="Klepa M."/>
            <person name="Helene L."/>
            <person name="Hungria M."/>
        </authorList>
    </citation>
    <scope>NUCLEOTIDE SEQUENCE [LARGE SCALE GENOMIC DNA]</scope>
    <source>
        <strain evidence="5 6">WSM 1744</strain>
    </source>
</reference>
<dbReference type="InterPro" id="IPR001107">
    <property type="entry name" value="Band_7"/>
</dbReference>
<feature type="transmembrane region" description="Helical" evidence="3">
    <location>
        <begin position="6"/>
        <end position="30"/>
    </location>
</feature>
<evidence type="ECO:0000256" key="1">
    <source>
        <dbReference type="ARBA" id="ARBA00004167"/>
    </source>
</evidence>
<keyword evidence="3" id="KW-0812">Transmembrane</keyword>
<dbReference type="Gene3D" id="3.30.479.30">
    <property type="entry name" value="Band 7 domain"/>
    <property type="match status" value="1"/>
</dbReference>